<proteinExistence type="predicted"/>
<feature type="domain" description="GH15-like" evidence="1">
    <location>
        <begin position="210"/>
        <end position="520"/>
    </location>
</feature>
<reference evidence="3 4" key="1">
    <citation type="journal article" date="2014" name="BMC Genomics">
        <title>Comparison of environmental and isolate Sulfobacillus genomes reveals diverse carbon, sulfur, nitrogen, and hydrogen metabolisms.</title>
        <authorList>
            <person name="Justice N.B."/>
            <person name="Norman A."/>
            <person name="Brown C.T."/>
            <person name="Singh A."/>
            <person name="Thomas B.C."/>
            <person name="Banfield J.F."/>
        </authorList>
    </citation>
    <scope>NUCLEOTIDE SEQUENCE [LARGE SCALE GENOMIC DNA]</scope>
    <source>
        <strain evidence="3">AMDSBA3</strain>
    </source>
</reference>
<dbReference type="InterPro" id="IPR011613">
    <property type="entry name" value="GH15-like"/>
</dbReference>
<evidence type="ECO:0000259" key="1">
    <source>
        <dbReference type="Pfam" id="PF00723"/>
    </source>
</evidence>
<evidence type="ECO:0000259" key="2">
    <source>
        <dbReference type="Pfam" id="PF19291"/>
    </source>
</evidence>
<dbReference type="InterPro" id="IPR012341">
    <property type="entry name" value="6hp_glycosidase-like_sf"/>
</dbReference>
<name>A0A2T2WPN3_9FIRM</name>
<dbReference type="EMBL" id="PXYV01000001">
    <property type="protein sequence ID" value="PSR24183.1"/>
    <property type="molecule type" value="Genomic_DNA"/>
</dbReference>
<accession>A0A2T2WPN3</accession>
<dbReference type="Gene3D" id="1.50.10.10">
    <property type="match status" value="1"/>
</dbReference>
<organism evidence="3 4">
    <name type="scientific">Sulfobacillus acidophilus</name>
    <dbReference type="NCBI Taxonomy" id="53633"/>
    <lineage>
        <taxon>Bacteria</taxon>
        <taxon>Bacillati</taxon>
        <taxon>Bacillota</taxon>
        <taxon>Clostridia</taxon>
        <taxon>Eubacteriales</taxon>
        <taxon>Clostridiales Family XVII. Incertae Sedis</taxon>
        <taxon>Sulfobacillus</taxon>
    </lineage>
</organism>
<dbReference type="Pfam" id="PF19291">
    <property type="entry name" value="TREH_N"/>
    <property type="match status" value="1"/>
</dbReference>
<dbReference type="AlphaFoldDB" id="A0A2T2WPN3"/>
<protein>
    <submittedName>
        <fullName evidence="3">Glycoside hydrolase family 15 protein</fullName>
    </submittedName>
</protein>
<dbReference type="GO" id="GO:0004553">
    <property type="term" value="F:hydrolase activity, hydrolyzing O-glycosyl compounds"/>
    <property type="evidence" value="ECO:0007669"/>
    <property type="project" value="TreeGrafter"/>
</dbReference>
<dbReference type="InterPro" id="IPR045582">
    <property type="entry name" value="Trehalase-like_N"/>
</dbReference>
<dbReference type="Pfam" id="PF00723">
    <property type="entry name" value="Glyco_hydro_15"/>
    <property type="match status" value="1"/>
</dbReference>
<dbReference type="PANTHER" id="PTHR31616:SF0">
    <property type="entry name" value="GLUCAN 1,4-ALPHA-GLUCOSIDASE"/>
    <property type="match status" value="1"/>
</dbReference>
<evidence type="ECO:0000313" key="4">
    <source>
        <dbReference type="Proteomes" id="UP000241848"/>
    </source>
</evidence>
<dbReference type="Proteomes" id="UP000241848">
    <property type="component" value="Unassembled WGS sequence"/>
</dbReference>
<gene>
    <name evidence="3" type="ORF">C7B45_00835</name>
</gene>
<evidence type="ECO:0000313" key="3">
    <source>
        <dbReference type="EMBL" id="PSR24183.1"/>
    </source>
</evidence>
<dbReference type="SUPFAM" id="SSF48208">
    <property type="entry name" value="Six-hairpin glycosidases"/>
    <property type="match status" value="1"/>
</dbReference>
<keyword evidence="3" id="KW-0378">Hydrolase</keyword>
<comment type="caution">
    <text evidence="3">The sequence shown here is derived from an EMBL/GenBank/DDBJ whole genome shotgun (WGS) entry which is preliminary data.</text>
</comment>
<sequence>MKPFYAIVANGMTALLASPTGAIDWLPVPRFDGPTIFGRLLDQHSGGYLSLEPDAYDTVTQRYASDGLCLETHFRTQQGESLVRTWMSIGRTAVWMRCQTEAPLRLTCRPSFGYGAVRPAYYPTAGGMRYQNPHGPEIAQLLIHGPHRPSDRIDQWIVGPGSCTIVVRISTEQPADVRWLNRPIPNDPDELWQHTAGYWRSARQPYHGPHAELFGRSLEIVRALTFRPTGAPIAAATTSLPEAPGESRQWDYRYVWIRDSAYAAEALLAAGDITSARRIMEFLLDAVSPTERVFPAPFLRVDGTLPDGERDLLWLSGHAESRPARAGNGAIHQLQLDLAGSVLWVIYHLQNTQPDRQWLHQYWWAIEALAEWMRHTWSQPDASLWEYRTIRGQHTHSRVMNWVGLECASLLSRSLGLNQKALTWQRTAARIRETLMREAQESGVFLPRPGSRSTDAALLTLPLYNFVAANHPYFHATLEAIESTLVADGFVYRYREDDLGQARHPFILAGFWYARVLLRQGRLAEADRIIQRHIELATPLGLFGEHVEPLTGAVRGNFPQLFSHAGLIMTLAERARLSASQPLFTFPVS</sequence>
<dbReference type="PANTHER" id="PTHR31616">
    <property type="entry name" value="TREHALASE"/>
    <property type="match status" value="1"/>
</dbReference>
<dbReference type="InterPro" id="IPR008928">
    <property type="entry name" value="6-hairpin_glycosidase_sf"/>
</dbReference>
<dbReference type="GO" id="GO:0005975">
    <property type="term" value="P:carbohydrate metabolic process"/>
    <property type="evidence" value="ECO:0007669"/>
    <property type="project" value="InterPro"/>
</dbReference>
<feature type="domain" description="Trehalase-like N-terminal" evidence="2">
    <location>
        <begin position="6"/>
        <end position="118"/>
    </location>
</feature>